<feature type="compositionally biased region" description="Low complexity" evidence="1">
    <location>
        <begin position="52"/>
        <end position="63"/>
    </location>
</feature>
<reference evidence="3" key="1">
    <citation type="journal article" date="2019" name="Int. J. Syst. Evol. Microbiol.">
        <title>The Global Catalogue of Microorganisms (GCM) 10K type strain sequencing project: providing services to taxonomists for standard genome sequencing and annotation.</title>
        <authorList>
            <consortium name="The Broad Institute Genomics Platform"/>
            <consortium name="The Broad Institute Genome Sequencing Center for Infectious Disease"/>
            <person name="Wu L."/>
            <person name="Ma J."/>
        </authorList>
    </citation>
    <scope>NUCLEOTIDE SEQUENCE [LARGE SCALE GENOMIC DNA]</scope>
    <source>
        <strain evidence="3">JCM 17695</strain>
    </source>
</reference>
<sequence>MSRNRLSGAMPSAAVSTRLGMAVPPNATSGSAAVPPTSPVCRTDLSHSAAFSPSPGSGNWWSSRHSSTGSGPVPRHTSVVTEARRLVDQKVGECLPGHVAAAHLLLHGTSGQLSGFASTHSPPGTHRFWEANTTRADGVVTPSRRPYSARARTPPRM</sequence>
<dbReference type="EMBL" id="JBHTEY010000004">
    <property type="protein sequence ID" value="MFC7615445.1"/>
    <property type="molecule type" value="Genomic_DNA"/>
</dbReference>
<name>A0ABW2TR09_9PSEU</name>
<dbReference type="Proteomes" id="UP001596512">
    <property type="component" value="Unassembled WGS sequence"/>
</dbReference>
<gene>
    <name evidence="2" type="ORF">ACFQV2_20035</name>
</gene>
<evidence type="ECO:0000313" key="2">
    <source>
        <dbReference type="EMBL" id="MFC7615445.1"/>
    </source>
</evidence>
<comment type="caution">
    <text evidence="2">The sequence shown here is derived from an EMBL/GenBank/DDBJ whole genome shotgun (WGS) entry which is preliminary data.</text>
</comment>
<protein>
    <submittedName>
        <fullName evidence="2">Uncharacterized protein</fullName>
    </submittedName>
</protein>
<accession>A0ABW2TR09</accession>
<proteinExistence type="predicted"/>
<evidence type="ECO:0000256" key="1">
    <source>
        <dbReference type="SAM" id="MobiDB-lite"/>
    </source>
</evidence>
<feature type="region of interest" description="Disordered" evidence="1">
    <location>
        <begin position="45"/>
        <end position="76"/>
    </location>
</feature>
<keyword evidence="3" id="KW-1185">Reference proteome</keyword>
<organism evidence="2 3">
    <name type="scientific">Actinokineospora soli</name>
    <dbReference type="NCBI Taxonomy" id="1048753"/>
    <lineage>
        <taxon>Bacteria</taxon>
        <taxon>Bacillati</taxon>
        <taxon>Actinomycetota</taxon>
        <taxon>Actinomycetes</taxon>
        <taxon>Pseudonocardiales</taxon>
        <taxon>Pseudonocardiaceae</taxon>
        <taxon>Actinokineospora</taxon>
    </lineage>
</organism>
<evidence type="ECO:0000313" key="3">
    <source>
        <dbReference type="Proteomes" id="UP001596512"/>
    </source>
</evidence>